<reference evidence="7 8" key="1">
    <citation type="submission" date="2014-04" db="EMBL/GenBank/DDBJ databases">
        <authorList>
            <person name="Sears C."/>
            <person name="Carroll K."/>
            <person name="Sack B.R."/>
            <person name="Qadri F."/>
            <person name="Myers L.L."/>
            <person name="Chung G.-T."/>
            <person name="Escheverria P."/>
            <person name="Fraser C.M."/>
            <person name="Sadzewicz L."/>
            <person name="Shefchek K.A."/>
            <person name="Tallon L."/>
            <person name="Das S.P."/>
            <person name="Daugherty S."/>
            <person name="Mongodin E.F."/>
        </authorList>
    </citation>
    <scope>NUCLEOTIDE SEQUENCE [LARGE SCALE GENOMIC DNA]</scope>
    <source>
        <strain evidence="7 8">3978 T3 ii</strain>
    </source>
</reference>
<feature type="domain" description="Radical SAM core" evidence="6">
    <location>
        <begin position="83"/>
        <end position="318"/>
    </location>
</feature>
<dbReference type="InterPro" id="IPR013785">
    <property type="entry name" value="Aldolase_TIM"/>
</dbReference>
<dbReference type="SFLD" id="SFLDG01386">
    <property type="entry name" value="main_SPASM_domain-containing"/>
    <property type="match status" value="1"/>
</dbReference>
<evidence type="ECO:0000256" key="3">
    <source>
        <dbReference type="ARBA" id="ARBA00022723"/>
    </source>
</evidence>
<dbReference type="InterPro" id="IPR023867">
    <property type="entry name" value="Sulphatase_maturase_rSAM"/>
</dbReference>
<keyword evidence="5" id="KW-0411">Iron-sulfur</keyword>
<evidence type="ECO:0000259" key="6">
    <source>
        <dbReference type="PROSITE" id="PS51918"/>
    </source>
</evidence>
<accession>A0A078SD10</accession>
<gene>
    <name evidence="7" type="ORF">M094_3719</name>
</gene>
<comment type="caution">
    <text evidence="7">The sequence shown here is derived from an EMBL/GenBank/DDBJ whole genome shotgun (WGS) entry which is preliminary data.</text>
</comment>
<keyword evidence="4" id="KW-0408">Iron</keyword>
<dbReference type="InterPro" id="IPR026407">
    <property type="entry name" value="SAM_GG-Bacter"/>
</dbReference>
<dbReference type="GO" id="GO:0016491">
    <property type="term" value="F:oxidoreductase activity"/>
    <property type="evidence" value="ECO:0007669"/>
    <property type="project" value="InterPro"/>
</dbReference>
<organism evidence="7 8">
    <name type="scientific">Bacteroides uniformis str. 3978 T3 ii</name>
    <dbReference type="NCBI Taxonomy" id="1339349"/>
    <lineage>
        <taxon>Bacteria</taxon>
        <taxon>Pseudomonadati</taxon>
        <taxon>Bacteroidota</taxon>
        <taxon>Bacteroidia</taxon>
        <taxon>Bacteroidales</taxon>
        <taxon>Bacteroidaceae</taxon>
        <taxon>Bacteroides</taxon>
    </lineage>
</organism>
<dbReference type="SFLD" id="SFLDG01067">
    <property type="entry name" value="SPASM/twitch_domain_containing"/>
    <property type="match status" value="1"/>
</dbReference>
<comment type="cofactor">
    <cofactor evidence="1">
        <name>[4Fe-4S] cluster</name>
        <dbReference type="ChEBI" id="CHEBI:49883"/>
    </cofactor>
</comment>
<keyword evidence="2" id="KW-0949">S-adenosyl-L-methionine</keyword>
<dbReference type="EMBL" id="JNHN01000076">
    <property type="protein sequence ID" value="KDS58196.1"/>
    <property type="molecule type" value="Genomic_DNA"/>
</dbReference>
<protein>
    <submittedName>
        <fullName evidence="7">Radical SAM peptide maturase, GG-Bacteroidales family</fullName>
    </submittedName>
</protein>
<evidence type="ECO:0000313" key="8">
    <source>
        <dbReference type="Proteomes" id="UP000028013"/>
    </source>
</evidence>
<dbReference type="SFLD" id="SFLDG01384">
    <property type="entry name" value="thioether_bond_formation_requi"/>
    <property type="match status" value="1"/>
</dbReference>
<dbReference type="PANTHER" id="PTHR43273">
    <property type="entry name" value="ANAEROBIC SULFATASE-MATURATING ENZYME HOMOLOG ASLB-RELATED"/>
    <property type="match status" value="1"/>
</dbReference>
<proteinExistence type="predicted"/>
<evidence type="ECO:0000256" key="1">
    <source>
        <dbReference type="ARBA" id="ARBA00001966"/>
    </source>
</evidence>
<name>A0A078SD10_BACUN</name>
<dbReference type="InterPro" id="IPR007197">
    <property type="entry name" value="rSAM"/>
</dbReference>
<dbReference type="GO" id="GO:0046872">
    <property type="term" value="F:metal ion binding"/>
    <property type="evidence" value="ECO:0007669"/>
    <property type="project" value="UniProtKB-KW"/>
</dbReference>
<dbReference type="RefSeq" id="WP_009037126.1">
    <property type="nucleotide sequence ID" value="NZ_JNHN01000076.1"/>
</dbReference>
<dbReference type="Pfam" id="PF04055">
    <property type="entry name" value="Radical_SAM"/>
    <property type="match status" value="1"/>
</dbReference>
<dbReference type="CDD" id="cd01335">
    <property type="entry name" value="Radical_SAM"/>
    <property type="match status" value="1"/>
</dbReference>
<dbReference type="AlphaFoldDB" id="A0A078SD10"/>
<evidence type="ECO:0000256" key="2">
    <source>
        <dbReference type="ARBA" id="ARBA00022691"/>
    </source>
</evidence>
<dbReference type="PANTHER" id="PTHR43273:SF8">
    <property type="entry name" value="RADICAL SAM DOMAIN PROTEIN"/>
    <property type="match status" value="1"/>
</dbReference>
<evidence type="ECO:0000256" key="5">
    <source>
        <dbReference type="ARBA" id="ARBA00023014"/>
    </source>
</evidence>
<sequence>MMDKSFLITTGNQHQYVYSDALCYFLYVPEEMATVMEHMDASLVDRTNYYERKLKFLKEHCFFEKRGVTFQTDYSEELVKRNLAGLRQLLIEVTDRCNLECKYCGYGEFYSNYDRRETGDQAFENVKLLVDYLTKLWCSDYNVSHKNEITIGFYGGEPLLNMKLVKETIAYIESLNLPSLIFNYNTTTNAMLLDRYMDYLVEKNFSILISLDGNEVQSAYRVDKHGNSSFSRVVRNVKKLQETYPDYFEKKVNFNSVLHNLNSVAECYYSIKELFGKNPRMAQLNTTGLIPERVEEFSKMFNDRVRSFDEAVQHEDLKYTFIKDGSRSVSYHSMLMRYGGNRYATYLDLFDTGWEDRYIPTGTCRPFERKLFLTVRGKILPCEKIGQEHAIGYLKDGKLNLDCAAVAKYYSSMYEKVVKSCRHCYLKRSCGQCLFLLKEKNGQLICPGIQTDAKLKEEFGIFLTYAENYPNHYEELLSSIVVD</sequence>
<dbReference type="Proteomes" id="UP000028013">
    <property type="component" value="Unassembled WGS sequence"/>
</dbReference>
<evidence type="ECO:0000313" key="7">
    <source>
        <dbReference type="EMBL" id="KDS58196.1"/>
    </source>
</evidence>
<dbReference type="SFLD" id="SFLDS00029">
    <property type="entry name" value="Radical_SAM"/>
    <property type="match status" value="1"/>
</dbReference>
<dbReference type="PROSITE" id="PS51918">
    <property type="entry name" value="RADICAL_SAM"/>
    <property type="match status" value="1"/>
</dbReference>
<dbReference type="SUPFAM" id="SSF102114">
    <property type="entry name" value="Radical SAM enzymes"/>
    <property type="match status" value="1"/>
</dbReference>
<dbReference type="InterPro" id="IPR058240">
    <property type="entry name" value="rSAM_sf"/>
</dbReference>
<dbReference type="PATRIC" id="fig|1339349.3.peg.558"/>
<dbReference type="Gene3D" id="3.20.20.70">
    <property type="entry name" value="Aldolase class I"/>
    <property type="match status" value="1"/>
</dbReference>
<keyword evidence="3" id="KW-0479">Metal-binding</keyword>
<evidence type="ECO:0000256" key="4">
    <source>
        <dbReference type="ARBA" id="ARBA00023004"/>
    </source>
</evidence>
<dbReference type="GO" id="GO:0051536">
    <property type="term" value="F:iron-sulfur cluster binding"/>
    <property type="evidence" value="ECO:0007669"/>
    <property type="project" value="UniProtKB-KW"/>
</dbReference>
<dbReference type="NCBIfam" id="TIGR04148">
    <property type="entry name" value="GG_samocin_CFB"/>
    <property type="match status" value="1"/>
</dbReference>